<dbReference type="GO" id="GO:0002098">
    <property type="term" value="P:tRNA wobble uridine modification"/>
    <property type="evidence" value="ECO:0007669"/>
    <property type="project" value="TreeGrafter"/>
</dbReference>
<dbReference type="PANTHER" id="PTHR42714:SF2">
    <property type="entry name" value="TRNA MODIFICATION GTPASE GTPBP3, MITOCHONDRIAL"/>
    <property type="match status" value="1"/>
</dbReference>
<feature type="domain" description="G" evidence="1">
    <location>
        <begin position="40"/>
        <end position="142"/>
    </location>
</feature>
<evidence type="ECO:0000259" key="1">
    <source>
        <dbReference type="Pfam" id="PF01926"/>
    </source>
</evidence>
<dbReference type="GO" id="GO:0005737">
    <property type="term" value="C:cytoplasm"/>
    <property type="evidence" value="ECO:0007669"/>
    <property type="project" value="TreeGrafter"/>
</dbReference>
<dbReference type="GO" id="GO:0005525">
    <property type="term" value="F:GTP binding"/>
    <property type="evidence" value="ECO:0007669"/>
    <property type="project" value="InterPro"/>
</dbReference>
<organism evidence="2 3">
    <name type="scientific">Alicycliphilus denitrificans</name>
    <dbReference type="NCBI Taxonomy" id="179636"/>
    <lineage>
        <taxon>Bacteria</taxon>
        <taxon>Pseudomonadati</taxon>
        <taxon>Pseudomonadota</taxon>
        <taxon>Betaproteobacteria</taxon>
        <taxon>Burkholderiales</taxon>
        <taxon>Comamonadaceae</taxon>
        <taxon>Alicycliphilus</taxon>
    </lineage>
</organism>
<dbReference type="EMBL" id="NKDB02000002">
    <property type="protein sequence ID" value="RKJ97126.1"/>
    <property type="molecule type" value="Genomic_DNA"/>
</dbReference>
<dbReference type="PANTHER" id="PTHR42714">
    <property type="entry name" value="TRNA MODIFICATION GTPASE GTPBP3"/>
    <property type="match status" value="1"/>
</dbReference>
<dbReference type="SUPFAM" id="SSF52540">
    <property type="entry name" value="P-loop containing nucleoside triphosphate hydrolases"/>
    <property type="match status" value="1"/>
</dbReference>
<protein>
    <recommendedName>
        <fullName evidence="1">G domain-containing protein</fullName>
    </recommendedName>
</protein>
<reference evidence="2 3" key="1">
    <citation type="submission" date="2018-09" db="EMBL/GenBank/DDBJ databases">
        <title>Genome comparison of Alicycliphilus sp. BQ1, a polyurethanolytic bacterium, with its closest phylogenetic relatives Alicycliphilus denitrificans BC and K601, unable to attack polyurethane.</title>
        <authorList>
            <person name="Loza-Tavera H."/>
            <person name="Lozano L."/>
            <person name="Cevallos M."/>
            <person name="Maya-Lucas O."/>
            <person name="Garcia-Mena J."/>
            <person name="Hernandez J."/>
        </authorList>
    </citation>
    <scope>NUCLEOTIDE SEQUENCE [LARGE SCALE GENOMIC DNA]</scope>
    <source>
        <strain evidence="2 3">BQ1</strain>
    </source>
</reference>
<dbReference type="InterPro" id="IPR006073">
    <property type="entry name" value="GTP-bd"/>
</dbReference>
<evidence type="ECO:0000313" key="2">
    <source>
        <dbReference type="EMBL" id="RKJ97126.1"/>
    </source>
</evidence>
<accession>A0A3R7IGR0</accession>
<proteinExistence type="predicted"/>
<gene>
    <name evidence="2" type="ORF">CE154_014135</name>
</gene>
<sequence>MGMDEVRSRSEGTILSVLPERAHDLARLRVLAGRGDWPVVTVVGKYNHGKSRLLNELIGTNAFAVADRRETVALSAHVHEQVRWLDAPGLDADVASGDDEHAHRAVWLESDIRLFVHAAKEGELDARERALLQALRDDGERTRRQTLFVLSQVDQLADEAAQRKVEAAIEAQASGLAWLAVSSTRHRQGVDGAKKLLLEKSGILALKTALAQALARVPAARAHEAALLLGEMRGQLQRLCAERQDALAGLRRQQAQQRTRFDQDLAAVLSQVGGDIQTVLDVPGPDHSLTPDSFADQFKMTPGKLERNRLQVAYSKACIKIGAILTRHGAMDLPPAQQTQVKSLDSVMVAVMGVSVKYRKDLQRLFCEAAGRAALAQDFTRYFELSADRQALAARIGQARSDAQAAERAMAAMAVLEAGA</sequence>
<dbReference type="GO" id="GO:0030488">
    <property type="term" value="P:tRNA methylation"/>
    <property type="evidence" value="ECO:0007669"/>
    <property type="project" value="TreeGrafter"/>
</dbReference>
<dbReference type="Proteomes" id="UP000216225">
    <property type="component" value="Unassembled WGS sequence"/>
</dbReference>
<evidence type="ECO:0000313" key="3">
    <source>
        <dbReference type="Proteomes" id="UP000216225"/>
    </source>
</evidence>
<dbReference type="InterPro" id="IPR027417">
    <property type="entry name" value="P-loop_NTPase"/>
</dbReference>
<comment type="caution">
    <text evidence="2">The sequence shown here is derived from an EMBL/GenBank/DDBJ whole genome shotgun (WGS) entry which is preliminary data.</text>
</comment>
<dbReference type="AlphaFoldDB" id="A0A3R7IGR0"/>
<dbReference type="Pfam" id="PF01926">
    <property type="entry name" value="MMR_HSR1"/>
    <property type="match status" value="1"/>
</dbReference>
<name>A0A3R7IGR0_9BURK</name>
<dbReference type="Gene3D" id="3.40.50.300">
    <property type="entry name" value="P-loop containing nucleotide triphosphate hydrolases"/>
    <property type="match status" value="1"/>
</dbReference>